<dbReference type="STRING" id="28573.A0A0U1MAY1"/>
<dbReference type="OrthoDB" id="2117453at2759"/>
<feature type="chain" id="PRO_5006711725" evidence="7">
    <location>
        <begin position="18"/>
        <end position="203"/>
    </location>
</feature>
<dbReference type="AlphaFoldDB" id="A0A0U1MAY1"/>
<keyword evidence="3 6" id="KW-1133">Transmembrane helix</keyword>
<feature type="domain" description="MARVEL" evidence="8">
    <location>
        <begin position="8"/>
        <end position="150"/>
    </location>
</feature>
<dbReference type="EMBL" id="CVMT01000016">
    <property type="protein sequence ID" value="CRG92784.1"/>
    <property type="molecule type" value="Genomic_DNA"/>
</dbReference>
<evidence type="ECO:0000256" key="7">
    <source>
        <dbReference type="SAM" id="SignalP"/>
    </source>
</evidence>
<feature type="transmembrane region" description="Helical" evidence="6">
    <location>
        <begin position="59"/>
        <end position="83"/>
    </location>
</feature>
<evidence type="ECO:0000313" key="9">
    <source>
        <dbReference type="EMBL" id="CRG92784.1"/>
    </source>
</evidence>
<reference evidence="9 10" key="1">
    <citation type="submission" date="2015-04" db="EMBL/GenBank/DDBJ databases">
        <authorList>
            <person name="Syromyatnikov M.Y."/>
            <person name="Popov V.N."/>
        </authorList>
    </citation>
    <scope>NUCLEOTIDE SEQUENCE [LARGE SCALE GENOMIC DNA]</scope>
    <source>
        <strain evidence="9">WF-38-12</strain>
    </source>
</reference>
<dbReference type="InterPro" id="IPR008253">
    <property type="entry name" value="Marvel"/>
</dbReference>
<feature type="region of interest" description="Disordered" evidence="5">
    <location>
        <begin position="175"/>
        <end position="203"/>
    </location>
</feature>
<evidence type="ECO:0000256" key="3">
    <source>
        <dbReference type="ARBA" id="ARBA00022989"/>
    </source>
</evidence>
<evidence type="ECO:0000313" key="10">
    <source>
        <dbReference type="Proteomes" id="UP000054383"/>
    </source>
</evidence>
<keyword evidence="2 6" id="KW-0812">Transmembrane</keyword>
<evidence type="ECO:0000256" key="1">
    <source>
        <dbReference type="ARBA" id="ARBA00004141"/>
    </source>
</evidence>
<gene>
    <name evidence="9" type="ORF">PISL3812_09851</name>
</gene>
<feature type="compositionally biased region" description="Basic and acidic residues" evidence="5">
    <location>
        <begin position="193"/>
        <end position="203"/>
    </location>
</feature>
<dbReference type="GO" id="GO:0016020">
    <property type="term" value="C:membrane"/>
    <property type="evidence" value="ECO:0007669"/>
    <property type="project" value="UniProtKB-SubCell"/>
</dbReference>
<dbReference type="Proteomes" id="UP000054383">
    <property type="component" value="Unassembled WGS sequence"/>
</dbReference>
<evidence type="ECO:0000259" key="8">
    <source>
        <dbReference type="Pfam" id="PF01284"/>
    </source>
</evidence>
<feature type="transmembrane region" description="Helical" evidence="6">
    <location>
        <begin position="95"/>
        <end position="113"/>
    </location>
</feature>
<proteinExistence type="predicted"/>
<dbReference type="OMA" id="QGSKEYR"/>
<feature type="transmembrane region" description="Helical" evidence="6">
    <location>
        <begin position="133"/>
        <end position="156"/>
    </location>
</feature>
<keyword evidence="4 6" id="KW-0472">Membrane</keyword>
<accession>A0A0U1MAY1</accession>
<feature type="signal peptide" evidence="7">
    <location>
        <begin position="1"/>
        <end position="17"/>
    </location>
</feature>
<sequence length="203" mass="22099">MLILSIILLFLLSTALSFSLIELGLVAYGVWGFTQSVEVSYLCGFEICYKDVKGSVPDVVAFLMFCAVWSTLASAAALGGPLFLHSRNGHHHNRWLAPGLIVLYFLTWVFWLAGFADLANIIGTYGTPIMNAVLAFAILSWLLYTALFILSFLAIFDVMQGEWPGYLVMKSRSATDGPAVSSTPAYTGAPGEPKYETGHELTA</sequence>
<name>A0A0U1MAY1_TALIS</name>
<dbReference type="Pfam" id="PF01284">
    <property type="entry name" value="MARVEL"/>
    <property type="match status" value="1"/>
</dbReference>
<organism evidence="9 10">
    <name type="scientific">Talaromyces islandicus</name>
    <name type="common">Penicillium islandicum</name>
    <dbReference type="NCBI Taxonomy" id="28573"/>
    <lineage>
        <taxon>Eukaryota</taxon>
        <taxon>Fungi</taxon>
        <taxon>Dikarya</taxon>
        <taxon>Ascomycota</taxon>
        <taxon>Pezizomycotina</taxon>
        <taxon>Eurotiomycetes</taxon>
        <taxon>Eurotiomycetidae</taxon>
        <taxon>Eurotiales</taxon>
        <taxon>Trichocomaceae</taxon>
        <taxon>Talaromyces</taxon>
        <taxon>Talaromyces sect. Islandici</taxon>
    </lineage>
</organism>
<evidence type="ECO:0000256" key="5">
    <source>
        <dbReference type="SAM" id="MobiDB-lite"/>
    </source>
</evidence>
<evidence type="ECO:0000256" key="6">
    <source>
        <dbReference type="SAM" id="Phobius"/>
    </source>
</evidence>
<evidence type="ECO:0000256" key="2">
    <source>
        <dbReference type="ARBA" id="ARBA00022692"/>
    </source>
</evidence>
<protein>
    <submittedName>
        <fullName evidence="9">Integral membrane protein</fullName>
    </submittedName>
</protein>
<comment type="subcellular location">
    <subcellularLocation>
        <location evidence="1">Membrane</location>
        <topology evidence="1">Multi-pass membrane protein</topology>
    </subcellularLocation>
</comment>
<evidence type="ECO:0000256" key="4">
    <source>
        <dbReference type="ARBA" id="ARBA00023136"/>
    </source>
</evidence>
<keyword evidence="7" id="KW-0732">Signal</keyword>
<keyword evidence="10" id="KW-1185">Reference proteome</keyword>